<evidence type="ECO:0000313" key="2">
    <source>
        <dbReference type="Proteomes" id="UP000009173"/>
    </source>
</evidence>
<organism evidence="1 2">
    <name type="scientific">Nitratidesulfovibrio vulgaris (strain DP4)</name>
    <name type="common">Desulfovibrio vulgaris</name>
    <dbReference type="NCBI Taxonomy" id="391774"/>
    <lineage>
        <taxon>Bacteria</taxon>
        <taxon>Pseudomonadati</taxon>
        <taxon>Thermodesulfobacteriota</taxon>
        <taxon>Desulfovibrionia</taxon>
        <taxon>Desulfovibrionales</taxon>
        <taxon>Desulfovibrionaceae</taxon>
        <taxon>Nitratidesulfovibrio</taxon>
    </lineage>
</organism>
<dbReference type="HOGENOM" id="CLU_168854_1_0_7"/>
<reference evidence="2" key="1">
    <citation type="journal article" date="2009" name="Environ. Microbiol.">
        <title>Contribution of mobile genetic elements to Desulfovibrio vulgaris genome plasticity.</title>
        <authorList>
            <person name="Walker C.B."/>
            <person name="Stolyar S."/>
            <person name="Chivian D."/>
            <person name="Pinel N."/>
            <person name="Gabster J.A."/>
            <person name="Dehal P.S."/>
            <person name="He Z."/>
            <person name="Yang Z.K."/>
            <person name="Yen H.C."/>
            <person name="Zhou J."/>
            <person name="Wall J.D."/>
            <person name="Hazen T.C."/>
            <person name="Arkin A.P."/>
            <person name="Stahl D.A."/>
        </authorList>
    </citation>
    <scope>NUCLEOTIDE SEQUENCE [LARGE SCALE GENOMIC DNA]</scope>
    <source>
        <strain evidence="2">DP4</strain>
    </source>
</reference>
<dbReference type="Proteomes" id="UP000009173">
    <property type="component" value="Chromosome"/>
</dbReference>
<accession>A0A0H3A9V3</accession>
<proteinExistence type="predicted"/>
<dbReference type="RefSeq" id="WP_010938106.1">
    <property type="nucleotide sequence ID" value="NC_008751.1"/>
</dbReference>
<gene>
    <name evidence="1" type="ordered locus">Dvul_2172</name>
</gene>
<evidence type="ECO:0000313" key="1">
    <source>
        <dbReference type="EMBL" id="ABM29188.1"/>
    </source>
</evidence>
<protein>
    <recommendedName>
        <fullName evidence="3">Amino acid-binding protein</fullName>
    </recommendedName>
</protein>
<dbReference type="AlphaFoldDB" id="A0A0H3A9V3"/>
<dbReference type="GO" id="GO:0003677">
    <property type="term" value="F:DNA binding"/>
    <property type="evidence" value="ECO:0007669"/>
    <property type="project" value="InterPro"/>
</dbReference>
<dbReference type="KEGG" id="dvl:Dvul_2172"/>
<dbReference type="EMBL" id="CP000527">
    <property type="protein sequence ID" value="ABM29188.1"/>
    <property type="molecule type" value="Genomic_DNA"/>
</dbReference>
<sequence>MLSELTRIVHNIVLDNPVPAKALAKEIGKPYSTLLREINPYDTGAKLGVETLLQIMKCTGNIRPLEYMAEQMGCRLERDAKPMRASRMRENVFAEMRD</sequence>
<dbReference type="InterPro" id="IPR009679">
    <property type="entry name" value="Phage_186_CII-like"/>
</dbReference>
<name>A0A0H3A9V3_NITV4</name>
<dbReference type="Pfam" id="PF06892">
    <property type="entry name" value="Phage_CP76"/>
    <property type="match status" value="1"/>
</dbReference>
<evidence type="ECO:0008006" key="3">
    <source>
        <dbReference type="Google" id="ProtNLM"/>
    </source>
</evidence>